<evidence type="ECO:0008006" key="3">
    <source>
        <dbReference type="Google" id="ProtNLM"/>
    </source>
</evidence>
<gene>
    <name evidence="1" type="ORF">CWE11_10050</name>
</gene>
<dbReference type="AlphaFoldDB" id="A0A432WBF8"/>
<sequence length="180" mass="20553">MVFLQGCTSNKFVASELIQEDLKLTGTNIVAYNMLDIRAGELSHQMLGSLNRQLISEFEKRNVDAVVREFRRSDAGTAYVVSGSGRIPLREFVTQYAQNEQDTSVKYRLLIIPSHMTISGAWRFFDVTWILEEVSSDSTVWRGVSQGEHLVSWNIDEMYEARASQIVESLFAELERSNMF</sequence>
<protein>
    <recommendedName>
        <fullName evidence="3">DUF4136 domain-containing protein</fullName>
    </recommendedName>
</protein>
<dbReference type="Proteomes" id="UP000288405">
    <property type="component" value="Unassembled WGS sequence"/>
</dbReference>
<proteinExistence type="predicted"/>
<evidence type="ECO:0000313" key="2">
    <source>
        <dbReference type="Proteomes" id="UP000288405"/>
    </source>
</evidence>
<organism evidence="1 2">
    <name type="scientific">Aliidiomarina sanyensis</name>
    <dbReference type="NCBI Taxonomy" id="1249555"/>
    <lineage>
        <taxon>Bacteria</taxon>
        <taxon>Pseudomonadati</taxon>
        <taxon>Pseudomonadota</taxon>
        <taxon>Gammaproteobacteria</taxon>
        <taxon>Alteromonadales</taxon>
        <taxon>Idiomarinaceae</taxon>
        <taxon>Aliidiomarina</taxon>
    </lineage>
</organism>
<keyword evidence="2" id="KW-1185">Reference proteome</keyword>
<dbReference type="EMBL" id="PIPM01000013">
    <property type="protein sequence ID" value="RUO29093.1"/>
    <property type="molecule type" value="Genomic_DNA"/>
</dbReference>
<name>A0A432WBF8_9GAMM</name>
<reference evidence="1 2" key="1">
    <citation type="journal article" date="2011" name="Front. Microbiol.">
        <title>Genomic signatures of strain selection and enhancement in Bacillus atrophaeus var. globigii, a historical biowarfare simulant.</title>
        <authorList>
            <person name="Gibbons H.S."/>
            <person name="Broomall S.M."/>
            <person name="McNew L.A."/>
            <person name="Daligault H."/>
            <person name="Chapman C."/>
            <person name="Bruce D."/>
            <person name="Karavis M."/>
            <person name="Krepps M."/>
            <person name="McGregor P.A."/>
            <person name="Hong C."/>
            <person name="Park K.H."/>
            <person name="Akmal A."/>
            <person name="Feldman A."/>
            <person name="Lin J.S."/>
            <person name="Chang W.E."/>
            <person name="Higgs B.W."/>
            <person name="Demirev P."/>
            <person name="Lindquist J."/>
            <person name="Liem A."/>
            <person name="Fochler E."/>
            <person name="Read T.D."/>
            <person name="Tapia R."/>
            <person name="Johnson S."/>
            <person name="Bishop-Lilly K.A."/>
            <person name="Detter C."/>
            <person name="Han C."/>
            <person name="Sozhamannan S."/>
            <person name="Rosenzweig C.N."/>
            <person name="Skowronski E.W."/>
        </authorList>
    </citation>
    <scope>NUCLEOTIDE SEQUENCE [LARGE SCALE GENOMIC DNA]</scope>
    <source>
        <strain evidence="1 2">GYP-17</strain>
    </source>
</reference>
<accession>A0A432WBF8</accession>
<evidence type="ECO:0000313" key="1">
    <source>
        <dbReference type="EMBL" id="RUO29093.1"/>
    </source>
</evidence>
<comment type="caution">
    <text evidence="1">The sequence shown here is derived from an EMBL/GenBank/DDBJ whole genome shotgun (WGS) entry which is preliminary data.</text>
</comment>